<dbReference type="InterPro" id="IPR004013">
    <property type="entry name" value="PHP_dom"/>
</dbReference>
<feature type="compositionally biased region" description="Basic and acidic residues" evidence="1">
    <location>
        <begin position="1"/>
        <end position="20"/>
    </location>
</feature>
<evidence type="ECO:0000313" key="4">
    <source>
        <dbReference type="Proteomes" id="UP000702544"/>
    </source>
</evidence>
<feature type="region of interest" description="Disordered" evidence="1">
    <location>
        <begin position="1"/>
        <end position="22"/>
    </location>
</feature>
<dbReference type="Proteomes" id="UP000702544">
    <property type="component" value="Unassembled WGS sequence"/>
</dbReference>
<comment type="caution">
    <text evidence="3">The sequence shown here is derived from an EMBL/GenBank/DDBJ whole genome shotgun (WGS) entry which is preliminary data.</text>
</comment>
<dbReference type="PANTHER" id="PTHR42924">
    <property type="entry name" value="EXONUCLEASE"/>
    <property type="match status" value="1"/>
</dbReference>
<dbReference type="InterPro" id="IPR016195">
    <property type="entry name" value="Pol/histidinol_Pase-like"/>
</dbReference>
<dbReference type="EMBL" id="JAACAK010000036">
    <property type="protein sequence ID" value="NIR74372.1"/>
    <property type="molecule type" value="Genomic_DNA"/>
</dbReference>
<reference evidence="3 4" key="1">
    <citation type="submission" date="2020-01" db="EMBL/GenBank/DDBJ databases">
        <title>Genomes assembled from Gulf of Kutch pelagic sediment metagenomes.</title>
        <authorList>
            <person name="Chandrashekar M."/>
            <person name="Mahajan M.S."/>
            <person name="Dave K.J."/>
            <person name="Vatsa P."/>
            <person name="Nathani N.M."/>
        </authorList>
    </citation>
    <scope>NUCLEOTIDE SEQUENCE [LARGE SCALE GENOMIC DNA]</scope>
    <source>
        <strain evidence="3">KS3-K002</strain>
    </source>
</reference>
<protein>
    <submittedName>
        <fullName evidence="3">PHP domain-containing protein</fullName>
    </submittedName>
</protein>
<dbReference type="InterPro" id="IPR003141">
    <property type="entry name" value="Pol/His_phosphatase_N"/>
</dbReference>
<evidence type="ECO:0000256" key="1">
    <source>
        <dbReference type="SAM" id="MobiDB-lite"/>
    </source>
</evidence>
<dbReference type="SMART" id="SM00481">
    <property type="entry name" value="POLIIIAc"/>
    <property type="match status" value="1"/>
</dbReference>
<evidence type="ECO:0000313" key="3">
    <source>
        <dbReference type="EMBL" id="NIR74372.1"/>
    </source>
</evidence>
<dbReference type="InterPro" id="IPR052018">
    <property type="entry name" value="PHP_domain"/>
</dbReference>
<dbReference type="CDD" id="cd07438">
    <property type="entry name" value="PHP_HisPPase_AMP"/>
    <property type="match status" value="1"/>
</dbReference>
<organism evidence="3 4">
    <name type="scientific">Candidatus Kutchimonas denitrificans</name>
    <dbReference type="NCBI Taxonomy" id="3056748"/>
    <lineage>
        <taxon>Bacteria</taxon>
        <taxon>Pseudomonadati</taxon>
        <taxon>Gemmatimonadota</taxon>
        <taxon>Gemmatimonadia</taxon>
        <taxon>Candidatus Palauibacterales</taxon>
        <taxon>Candidatus Palauibacteraceae</taxon>
        <taxon>Candidatus Kutchimonas</taxon>
    </lineage>
</organism>
<dbReference type="Gene3D" id="1.10.150.650">
    <property type="match status" value="1"/>
</dbReference>
<name>A0AAE5CAA1_9BACT</name>
<evidence type="ECO:0000259" key="2">
    <source>
        <dbReference type="SMART" id="SM00481"/>
    </source>
</evidence>
<gene>
    <name evidence="3" type="ORF">GWO12_04565</name>
</gene>
<dbReference type="Pfam" id="PF02811">
    <property type="entry name" value="PHP"/>
    <property type="match status" value="1"/>
</dbReference>
<feature type="domain" description="Polymerase/histidinol phosphatase N-terminal" evidence="2">
    <location>
        <begin position="9"/>
        <end position="74"/>
    </location>
</feature>
<dbReference type="AlphaFoldDB" id="A0AAE5CAA1"/>
<dbReference type="SUPFAM" id="SSF89550">
    <property type="entry name" value="PHP domain-like"/>
    <property type="match status" value="1"/>
</dbReference>
<dbReference type="Gene3D" id="3.20.20.140">
    <property type="entry name" value="Metal-dependent hydrolases"/>
    <property type="match status" value="1"/>
</dbReference>
<dbReference type="GO" id="GO:0004534">
    <property type="term" value="F:5'-3' RNA exonuclease activity"/>
    <property type="evidence" value="ECO:0007669"/>
    <property type="project" value="TreeGrafter"/>
</dbReference>
<proteinExistence type="predicted"/>
<dbReference type="GO" id="GO:0035312">
    <property type="term" value="F:5'-3' DNA exonuclease activity"/>
    <property type="evidence" value="ECO:0007669"/>
    <property type="project" value="TreeGrafter"/>
</dbReference>
<sequence>MAGEAEARVDLHVHSRRSDGLAEPAEAMEAARAAGLAAVALTDHDTLAGIGEARARAEELGLPFVPGIEFSAYDESGTTHILGYYVDSGDRELEEHLSEARSSRTRRAARMAEKLNALGIGLSLEEVEAQASHEGLLARPHVARALVAGGWVKSYAEAFNRFLAVGQPAYVPTRRIAPAEAIRLIHGAGGLAVLAHGGKTHGDEAIRELVAAGLDGLEILHPDHGPAEIARLQGLAAELDLLETGGSDWHGPHDSRRGQLASQPVPFEWYDRLRVAALA</sequence>
<accession>A0AAE5CAA1</accession>
<dbReference type="PANTHER" id="PTHR42924:SF3">
    <property type="entry name" value="POLYMERASE_HISTIDINOL PHOSPHATASE N-TERMINAL DOMAIN-CONTAINING PROTEIN"/>
    <property type="match status" value="1"/>
</dbReference>